<dbReference type="AlphaFoldDB" id="A0A9N9LN22"/>
<name>A0A9N9LN22_9HELO</name>
<dbReference type="EMBL" id="CAJVRM010000140">
    <property type="protein sequence ID" value="CAG8975502.1"/>
    <property type="molecule type" value="Genomic_DNA"/>
</dbReference>
<gene>
    <name evidence="1" type="ORF">HYALB_00012278</name>
</gene>
<reference evidence="1" key="1">
    <citation type="submission" date="2021-07" db="EMBL/GenBank/DDBJ databases">
        <authorList>
            <person name="Durling M."/>
        </authorList>
    </citation>
    <scope>NUCLEOTIDE SEQUENCE</scope>
</reference>
<sequence>MHPFCSLLVDVPAYAKTPDFEACRERQEPRHQPGNYHLAAAYQEKRGHLHSGTIRMQDAGQSMKPLEAVVNSVRISMESLVLLQAREPYSEMQPLYFKLSSSMTNHSNLTLVEGL</sequence>
<keyword evidence="2" id="KW-1185">Reference proteome</keyword>
<proteinExistence type="predicted"/>
<evidence type="ECO:0000313" key="1">
    <source>
        <dbReference type="EMBL" id="CAG8975502.1"/>
    </source>
</evidence>
<dbReference type="OrthoDB" id="10538511at2759"/>
<organism evidence="1 2">
    <name type="scientific">Hymenoscyphus albidus</name>
    <dbReference type="NCBI Taxonomy" id="595503"/>
    <lineage>
        <taxon>Eukaryota</taxon>
        <taxon>Fungi</taxon>
        <taxon>Dikarya</taxon>
        <taxon>Ascomycota</taxon>
        <taxon>Pezizomycotina</taxon>
        <taxon>Leotiomycetes</taxon>
        <taxon>Helotiales</taxon>
        <taxon>Helotiaceae</taxon>
        <taxon>Hymenoscyphus</taxon>
    </lineage>
</organism>
<evidence type="ECO:0000313" key="2">
    <source>
        <dbReference type="Proteomes" id="UP000701801"/>
    </source>
</evidence>
<accession>A0A9N9LN22</accession>
<comment type="caution">
    <text evidence="1">The sequence shown here is derived from an EMBL/GenBank/DDBJ whole genome shotgun (WGS) entry which is preliminary data.</text>
</comment>
<protein>
    <submittedName>
        <fullName evidence="1">Uncharacterized protein</fullName>
    </submittedName>
</protein>
<dbReference type="Proteomes" id="UP000701801">
    <property type="component" value="Unassembled WGS sequence"/>
</dbReference>